<keyword evidence="3" id="KW-1185">Reference proteome</keyword>
<feature type="signal peptide" evidence="1">
    <location>
        <begin position="1"/>
        <end position="20"/>
    </location>
</feature>
<feature type="chain" id="PRO_5047038890" evidence="1">
    <location>
        <begin position="21"/>
        <end position="192"/>
    </location>
</feature>
<keyword evidence="1" id="KW-0732">Signal</keyword>
<dbReference type="EMBL" id="CP141769">
    <property type="protein sequence ID" value="WRS39603.1"/>
    <property type="molecule type" value="Genomic_DNA"/>
</dbReference>
<protein>
    <submittedName>
        <fullName evidence="2">Uncharacterized protein</fullName>
    </submittedName>
</protein>
<name>A0ABZ1CNS9_9PROT</name>
<sequence length="192" mass="20899">MARARILAPLALLLALPAAAASPAAGQTATRDPDSGLFSWKKEDRGFSLELIQLYPDFVAALYSSRGLPPAVVDSMKDYCVFGTVAQNQSGGLLSYRVADWRYVTPDGQAHRLKTKPEWVAEWKKLGADFGWSILPADVSFDAGDWAQGFTTVRLPPGARFDLVYSWSHHGKHYTGKLENLACAPAQPPAAH</sequence>
<proteinExistence type="predicted"/>
<gene>
    <name evidence="2" type="ORF">VA613_01670</name>
</gene>
<dbReference type="RefSeq" id="WP_324780134.1">
    <property type="nucleotide sequence ID" value="NZ_CP141769.1"/>
</dbReference>
<accession>A0ABZ1CNS9</accession>
<evidence type="ECO:0000256" key="1">
    <source>
        <dbReference type="SAM" id="SignalP"/>
    </source>
</evidence>
<organism evidence="2 3">
    <name type="scientific">Thiobacillus sedimenti</name>
    <dbReference type="NCBI Taxonomy" id="3110231"/>
    <lineage>
        <taxon>Bacteria</taxon>
        <taxon>Pseudomonadati</taxon>
        <taxon>Pseudomonadota</taxon>
        <taxon>Betaproteobacteria</taxon>
        <taxon>Nitrosomonadales</taxon>
        <taxon>Thiobacillaceae</taxon>
        <taxon>Thiobacillus</taxon>
    </lineage>
</organism>
<dbReference type="Proteomes" id="UP001334732">
    <property type="component" value="Chromosome"/>
</dbReference>
<reference evidence="2 3" key="1">
    <citation type="submission" date="2023-12" db="EMBL/GenBank/DDBJ databases">
        <title>Thiobacillus sedimentum sp. nov., a chemolithoautotrophic sulfur-oxidizing bacterium isolated from freshwater sediment.</title>
        <authorList>
            <person name="Luo J."/>
            <person name="Dai C."/>
        </authorList>
    </citation>
    <scope>NUCLEOTIDE SEQUENCE [LARGE SCALE GENOMIC DNA]</scope>
    <source>
        <strain evidence="2 3">SCUT-2</strain>
    </source>
</reference>
<evidence type="ECO:0000313" key="3">
    <source>
        <dbReference type="Proteomes" id="UP001334732"/>
    </source>
</evidence>
<evidence type="ECO:0000313" key="2">
    <source>
        <dbReference type="EMBL" id="WRS39603.1"/>
    </source>
</evidence>